<keyword evidence="3" id="KW-0862">Zinc</keyword>
<name>A0A1R2B248_9CILI</name>
<dbReference type="SMART" id="SM00612">
    <property type="entry name" value="Kelch"/>
    <property type="match status" value="7"/>
</dbReference>
<keyword evidence="3" id="KW-0863">Zinc-finger</keyword>
<evidence type="ECO:0000259" key="4">
    <source>
        <dbReference type="PROSITE" id="PS50089"/>
    </source>
</evidence>
<dbReference type="InterPro" id="IPR011043">
    <property type="entry name" value="Gal_Oxase/kelch_b-propeller"/>
</dbReference>
<dbReference type="Proteomes" id="UP000187209">
    <property type="component" value="Unassembled WGS sequence"/>
</dbReference>
<accession>A0A1R2B248</accession>
<dbReference type="PANTHER" id="PTHR46093">
    <property type="entry name" value="ACYL-COA-BINDING DOMAIN-CONTAINING PROTEIN 5"/>
    <property type="match status" value="1"/>
</dbReference>
<dbReference type="InterPro" id="IPR013083">
    <property type="entry name" value="Znf_RING/FYVE/PHD"/>
</dbReference>
<dbReference type="InterPro" id="IPR006652">
    <property type="entry name" value="Kelch_1"/>
</dbReference>
<sequence>MELSRHWEKVELIGDIFAARTGHTMVSDNSFIWLFGGTDGVTRKNDIFRFDIVSELWQGIIPEGPPPSPRSGSQAVIIDNIIYFFGGYTKKNGDYFNDLYAFNTLNSEWSCIQFQPSDYVPSKRTDHTLCSYKSLFYLFAGYNGSTRFNDIQVYNPEEKTWKEINTNNPPETRFGHTAVTYKDKMIIFGGWNGHNTLNDMWTFSYTTKQWNKLLSTGYVYPRYRHSAVIYGSSMFIFGGVNKEQLRFDDLVEFNIHESHYTKLTAQGACPSARTFHKACMVDNCMYIVGGFDGLRKNDVYRINLQEDSPEDDLETNPLAVTKDVEEDLLCWKEIKFTGKTYSARTGHTSVQIACKIYVFGGTDETTRRNDLHCYDMMSNCWSQVETQGMVPTPRSGAKGVACGNSFYLFGGYTRKDGVYYNDLYRFDTASGVWTKLFCTGEAPSIRTDHTAVLYENAIYIFGGYDGKTRFNDLKACKLENFEWVALPEVGVQPLPRFGHTAVVYNHSMYVFGGWDGHETLEDLYQYSFTTNIWYELRRTLGIKPSPRYRHSCVVFNGSLFIFGGVDKSQKRFNDLHEFNIQHKEWSFKNTGGEIPSQRTFHTALAHENCMFILGGFDGKRQNDLYVIKLLCEDSDIFSRTSSSISSLYDLEDNYSGDAVCQELTKQNFILKQQEKELRKRLEVEKKRNFCKSCGEKPINTVLLECAHFVLCESCAKSLKNCFICKKDIVKIVVTYTSL</sequence>
<dbReference type="Pfam" id="PF13920">
    <property type="entry name" value="zf-C3HC4_3"/>
    <property type="match status" value="1"/>
</dbReference>
<organism evidence="5 6">
    <name type="scientific">Stentor coeruleus</name>
    <dbReference type="NCBI Taxonomy" id="5963"/>
    <lineage>
        <taxon>Eukaryota</taxon>
        <taxon>Sar</taxon>
        <taxon>Alveolata</taxon>
        <taxon>Ciliophora</taxon>
        <taxon>Postciliodesmatophora</taxon>
        <taxon>Heterotrichea</taxon>
        <taxon>Heterotrichida</taxon>
        <taxon>Stentoridae</taxon>
        <taxon>Stentor</taxon>
    </lineage>
</organism>
<dbReference type="EMBL" id="MPUH01001047">
    <property type="protein sequence ID" value="OMJ70852.1"/>
    <property type="molecule type" value="Genomic_DNA"/>
</dbReference>
<evidence type="ECO:0000256" key="1">
    <source>
        <dbReference type="ARBA" id="ARBA00022441"/>
    </source>
</evidence>
<dbReference type="Gene3D" id="2.120.10.80">
    <property type="entry name" value="Kelch-type beta propeller"/>
    <property type="match status" value="4"/>
</dbReference>
<dbReference type="InterPro" id="IPR001841">
    <property type="entry name" value="Znf_RING"/>
</dbReference>
<dbReference type="Gene3D" id="3.30.40.10">
    <property type="entry name" value="Zinc/RING finger domain, C3HC4 (zinc finger)"/>
    <property type="match status" value="1"/>
</dbReference>
<keyword evidence="1" id="KW-0880">Kelch repeat</keyword>
<evidence type="ECO:0000256" key="2">
    <source>
        <dbReference type="ARBA" id="ARBA00022737"/>
    </source>
</evidence>
<dbReference type="InterPro" id="IPR015915">
    <property type="entry name" value="Kelch-typ_b-propeller"/>
</dbReference>
<evidence type="ECO:0000256" key="3">
    <source>
        <dbReference type="PROSITE-ProRule" id="PRU00175"/>
    </source>
</evidence>
<dbReference type="SUPFAM" id="SSF50965">
    <property type="entry name" value="Galactose oxidase, central domain"/>
    <property type="match status" value="2"/>
</dbReference>
<dbReference type="PANTHER" id="PTHR46093:SF18">
    <property type="entry name" value="FIBRONECTIN TYPE-III DOMAIN-CONTAINING PROTEIN"/>
    <property type="match status" value="1"/>
</dbReference>
<evidence type="ECO:0000313" key="5">
    <source>
        <dbReference type="EMBL" id="OMJ70852.1"/>
    </source>
</evidence>
<protein>
    <recommendedName>
        <fullName evidence="4">RING-type domain-containing protein</fullName>
    </recommendedName>
</protein>
<gene>
    <name evidence="5" type="ORF">SteCoe_31067</name>
</gene>
<keyword evidence="6" id="KW-1185">Reference proteome</keyword>
<dbReference type="AlphaFoldDB" id="A0A1R2B248"/>
<proteinExistence type="predicted"/>
<comment type="caution">
    <text evidence="5">The sequence shown here is derived from an EMBL/GenBank/DDBJ whole genome shotgun (WGS) entry which is preliminary data.</text>
</comment>
<dbReference type="OrthoDB" id="10251809at2759"/>
<keyword evidence="3" id="KW-0479">Metal-binding</keyword>
<dbReference type="SUPFAM" id="SSF117281">
    <property type="entry name" value="Kelch motif"/>
    <property type="match status" value="1"/>
</dbReference>
<reference evidence="5 6" key="1">
    <citation type="submission" date="2016-11" db="EMBL/GenBank/DDBJ databases">
        <title>The macronuclear genome of Stentor coeruleus: a giant cell with tiny introns.</title>
        <authorList>
            <person name="Slabodnick M."/>
            <person name="Ruby J.G."/>
            <person name="Reiff S.B."/>
            <person name="Swart E.C."/>
            <person name="Gosai S."/>
            <person name="Prabakaran S."/>
            <person name="Witkowska E."/>
            <person name="Larue G.E."/>
            <person name="Fisher S."/>
            <person name="Freeman R.M."/>
            <person name="Gunawardena J."/>
            <person name="Chu W."/>
            <person name="Stover N.A."/>
            <person name="Gregory B.D."/>
            <person name="Nowacki M."/>
            <person name="Derisi J."/>
            <person name="Roy S.W."/>
            <person name="Marshall W.F."/>
            <person name="Sood P."/>
        </authorList>
    </citation>
    <scope>NUCLEOTIDE SEQUENCE [LARGE SCALE GENOMIC DNA]</scope>
    <source>
        <strain evidence="5">WM001</strain>
    </source>
</reference>
<feature type="domain" description="RING-type" evidence="4">
    <location>
        <begin position="690"/>
        <end position="725"/>
    </location>
</feature>
<keyword evidence="2" id="KW-0677">Repeat</keyword>
<dbReference type="GO" id="GO:0008270">
    <property type="term" value="F:zinc ion binding"/>
    <property type="evidence" value="ECO:0007669"/>
    <property type="project" value="UniProtKB-KW"/>
</dbReference>
<evidence type="ECO:0000313" key="6">
    <source>
        <dbReference type="Proteomes" id="UP000187209"/>
    </source>
</evidence>
<dbReference type="Pfam" id="PF24681">
    <property type="entry name" value="Kelch_KLHDC2_KLHL20_DRC7"/>
    <property type="match status" value="5"/>
</dbReference>
<dbReference type="PROSITE" id="PS50089">
    <property type="entry name" value="ZF_RING_2"/>
    <property type="match status" value="1"/>
</dbReference>